<feature type="region of interest" description="Disordered" evidence="1">
    <location>
        <begin position="30"/>
        <end position="152"/>
    </location>
</feature>
<feature type="chain" id="PRO_5043013788" evidence="2">
    <location>
        <begin position="32"/>
        <end position="175"/>
    </location>
</feature>
<keyword evidence="4" id="KW-1185">Reference proteome</keyword>
<sequence>MPPFSSRTLSHCHRTAILVSILIIWVSPSKPIAPPFTMSGNDKRSQAPPNSPGPSSGPPGSTPNPRDRASGQPEHDGTSTTTNNVNAKERSHSAEDPPPEEPPRPEIPNLGTGTVGDPEPIALPPSEEQFAPPADEAAAKSTKTADSNDHSLPNDCVSLDQVFVGYPTLDCDFKF</sequence>
<feature type="compositionally biased region" description="Basic and acidic residues" evidence="1">
    <location>
        <begin position="65"/>
        <end position="77"/>
    </location>
</feature>
<keyword evidence="2" id="KW-0732">Signal</keyword>
<evidence type="ECO:0000313" key="3">
    <source>
        <dbReference type="EMBL" id="KAK3936998.1"/>
    </source>
</evidence>
<dbReference type="Proteomes" id="UP001303473">
    <property type="component" value="Unassembled WGS sequence"/>
</dbReference>
<feature type="compositionally biased region" description="Pro residues" evidence="1">
    <location>
        <begin position="49"/>
        <end position="62"/>
    </location>
</feature>
<reference evidence="4" key="1">
    <citation type="journal article" date="2023" name="Mol. Phylogenet. Evol.">
        <title>Genome-scale phylogeny and comparative genomics of the fungal order Sordariales.</title>
        <authorList>
            <person name="Hensen N."/>
            <person name="Bonometti L."/>
            <person name="Westerberg I."/>
            <person name="Brannstrom I.O."/>
            <person name="Guillou S."/>
            <person name="Cros-Aarteil S."/>
            <person name="Calhoun S."/>
            <person name="Haridas S."/>
            <person name="Kuo A."/>
            <person name="Mondo S."/>
            <person name="Pangilinan J."/>
            <person name="Riley R."/>
            <person name="LaButti K."/>
            <person name="Andreopoulos B."/>
            <person name="Lipzen A."/>
            <person name="Chen C."/>
            <person name="Yan M."/>
            <person name="Daum C."/>
            <person name="Ng V."/>
            <person name="Clum A."/>
            <person name="Steindorff A."/>
            <person name="Ohm R.A."/>
            <person name="Martin F."/>
            <person name="Silar P."/>
            <person name="Natvig D.O."/>
            <person name="Lalanne C."/>
            <person name="Gautier V."/>
            <person name="Ament-Velasquez S.L."/>
            <person name="Kruys A."/>
            <person name="Hutchinson M.I."/>
            <person name="Powell A.J."/>
            <person name="Barry K."/>
            <person name="Miller A.N."/>
            <person name="Grigoriev I.V."/>
            <person name="Debuchy R."/>
            <person name="Gladieux P."/>
            <person name="Hiltunen Thoren M."/>
            <person name="Johannesson H."/>
        </authorList>
    </citation>
    <scope>NUCLEOTIDE SEQUENCE [LARGE SCALE GENOMIC DNA]</scope>
    <source>
        <strain evidence="4">CBS 340.73</strain>
    </source>
</reference>
<evidence type="ECO:0000313" key="4">
    <source>
        <dbReference type="Proteomes" id="UP001303473"/>
    </source>
</evidence>
<name>A0AAN6N378_9PEZI</name>
<comment type="caution">
    <text evidence="3">The sequence shown here is derived from an EMBL/GenBank/DDBJ whole genome shotgun (WGS) entry which is preliminary data.</text>
</comment>
<proteinExistence type="predicted"/>
<evidence type="ECO:0000256" key="2">
    <source>
        <dbReference type="SAM" id="SignalP"/>
    </source>
</evidence>
<feature type="signal peptide" evidence="2">
    <location>
        <begin position="1"/>
        <end position="31"/>
    </location>
</feature>
<dbReference type="AlphaFoldDB" id="A0AAN6N378"/>
<dbReference type="EMBL" id="MU853866">
    <property type="protein sequence ID" value="KAK3936998.1"/>
    <property type="molecule type" value="Genomic_DNA"/>
</dbReference>
<evidence type="ECO:0000256" key="1">
    <source>
        <dbReference type="SAM" id="MobiDB-lite"/>
    </source>
</evidence>
<organism evidence="3 4">
    <name type="scientific">Diplogelasinospora grovesii</name>
    <dbReference type="NCBI Taxonomy" id="303347"/>
    <lineage>
        <taxon>Eukaryota</taxon>
        <taxon>Fungi</taxon>
        <taxon>Dikarya</taxon>
        <taxon>Ascomycota</taxon>
        <taxon>Pezizomycotina</taxon>
        <taxon>Sordariomycetes</taxon>
        <taxon>Sordariomycetidae</taxon>
        <taxon>Sordariales</taxon>
        <taxon>Diplogelasinosporaceae</taxon>
        <taxon>Diplogelasinospora</taxon>
    </lineage>
</organism>
<gene>
    <name evidence="3" type="ORF">QBC46DRAFT_417452</name>
</gene>
<accession>A0AAN6N378</accession>
<protein>
    <submittedName>
        <fullName evidence="3">Uncharacterized protein</fullName>
    </submittedName>
</protein>